<dbReference type="EMBL" id="SNYR01000001">
    <property type="protein sequence ID" value="TDQ66018.1"/>
    <property type="molecule type" value="Genomic_DNA"/>
</dbReference>
<dbReference type="InterPro" id="IPR000792">
    <property type="entry name" value="Tscrpt_reg_LuxR_C"/>
</dbReference>
<sequence length="523" mass="59329">MSDAGKFVADIVRALKAGNVQGAERLVLEAGGPFFAFTLGYETLDEIFSSAPEGIAQESEIFLVAMCLSLVKHGRARRAKALLYDEERSFAPSYIFVLTELMVHIHLGERVSKKQLRAWEQLEGRLPLGEHLFSGLYYNSMLVVYGRLNMISEARMIGAQALETYEKAKQPYLQFFIHLHLADLAIIEGKLRQAKQHLKAAERFFKIANICISSEKELIEALWLTIDFEAGEFAHIPERAAKIRQALVDGDSWSEIFIEVSRIGALSIYFLEGRKKAIAFLQECQVDFHRRHGDFSLAIEAIQAHIEHIDGLQDQANYFLYDLDKAAMYSPTGIVISETMSLKLNPEKVLDKFSIDERNVRSNVMSELARAAVAQSEKQRSKMRQHVENAMRIAAHENLASIFLEYREVVSKVSSQLATGKFARGHKRLAYFAKQVHRIIRKSYIAPKEFQKYNMSAQQLRILNALQDGGSNKKIAVNLGLTEAAVKYHLTNLFKIFNARSRGELIEIIDKISNNEKSYTFKS</sequence>
<proteinExistence type="predicted"/>
<accession>A0A4V3DBC7</accession>
<gene>
    <name evidence="2" type="ORF">ATL17_0003</name>
</gene>
<dbReference type="Proteomes" id="UP000295391">
    <property type="component" value="Unassembled WGS sequence"/>
</dbReference>
<keyword evidence="3" id="KW-1185">Reference proteome</keyword>
<feature type="domain" description="HTH luxR-type" evidence="1">
    <location>
        <begin position="448"/>
        <end position="513"/>
    </location>
</feature>
<name>A0A4V3DBC7_9HYPH</name>
<organism evidence="2 3">
    <name type="scientific">Maritalea mobilis</name>
    <dbReference type="NCBI Taxonomy" id="483324"/>
    <lineage>
        <taxon>Bacteria</taxon>
        <taxon>Pseudomonadati</taxon>
        <taxon>Pseudomonadota</taxon>
        <taxon>Alphaproteobacteria</taxon>
        <taxon>Hyphomicrobiales</taxon>
        <taxon>Devosiaceae</taxon>
        <taxon>Maritalea</taxon>
    </lineage>
</organism>
<protein>
    <submittedName>
        <fullName evidence="2">Regulatory LuxR family protein</fullName>
    </submittedName>
</protein>
<comment type="caution">
    <text evidence="2">The sequence shown here is derived from an EMBL/GenBank/DDBJ whole genome shotgun (WGS) entry which is preliminary data.</text>
</comment>
<evidence type="ECO:0000313" key="2">
    <source>
        <dbReference type="EMBL" id="TDQ66018.1"/>
    </source>
</evidence>
<dbReference type="AlphaFoldDB" id="A0A4V3DBC7"/>
<dbReference type="SMART" id="SM00421">
    <property type="entry name" value="HTH_LUXR"/>
    <property type="match status" value="1"/>
</dbReference>
<dbReference type="GO" id="GO:0003677">
    <property type="term" value="F:DNA binding"/>
    <property type="evidence" value="ECO:0007669"/>
    <property type="project" value="InterPro"/>
</dbReference>
<dbReference type="GO" id="GO:0006355">
    <property type="term" value="P:regulation of DNA-templated transcription"/>
    <property type="evidence" value="ECO:0007669"/>
    <property type="project" value="InterPro"/>
</dbReference>
<dbReference type="PROSITE" id="PS50043">
    <property type="entry name" value="HTH_LUXR_2"/>
    <property type="match status" value="1"/>
</dbReference>
<dbReference type="RefSeq" id="WP_166638822.1">
    <property type="nucleotide sequence ID" value="NZ_SNYR01000001.1"/>
</dbReference>
<reference evidence="2 3" key="1">
    <citation type="submission" date="2019-03" db="EMBL/GenBank/DDBJ databases">
        <title>Genomic Encyclopedia of Type Strains, Phase III (KMG-III): the genomes of soil and plant-associated and newly described type strains.</title>
        <authorList>
            <person name="Whitman W."/>
        </authorList>
    </citation>
    <scope>NUCLEOTIDE SEQUENCE [LARGE SCALE GENOMIC DNA]</scope>
    <source>
        <strain evidence="2 3">CGMCC 1.7002</strain>
    </source>
</reference>
<evidence type="ECO:0000313" key="3">
    <source>
        <dbReference type="Proteomes" id="UP000295391"/>
    </source>
</evidence>
<dbReference type="InterPro" id="IPR016032">
    <property type="entry name" value="Sig_transdc_resp-reg_C-effctor"/>
</dbReference>
<dbReference type="Gene3D" id="1.10.10.10">
    <property type="entry name" value="Winged helix-like DNA-binding domain superfamily/Winged helix DNA-binding domain"/>
    <property type="match status" value="1"/>
</dbReference>
<dbReference type="Pfam" id="PF00196">
    <property type="entry name" value="GerE"/>
    <property type="match status" value="1"/>
</dbReference>
<dbReference type="SUPFAM" id="SSF46894">
    <property type="entry name" value="C-terminal effector domain of the bipartite response regulators"/>
    <property type="match status" value="1"/>
</dbReference>
<evidence type="ECO:0000259" key="1">
    <source>
        <dbReference type="PROSITE" id="PS50043"/>
    </source>
</evidence>
<dbReference type="InterPro" id="IPR036388">
    <property type="entry name" value="WH-like_DNA-bd_sf"/>
</dbReference>